<organism evidence="3 4">
    <name type="scientific">Caenorhabditis angaria</name>
    <dbReference type="NCBI Taxonomy" id="860376"/>
    <lineage>
        <taxon>Eukaryota</taxon>
        <taxon>Metazoa</taxon>
        <taxon>Ecdysozoa</taxon>
        <taxon>Nematoda</taxon>
        <taxon>Chromadorea</taxon>
        <taxon>Rhabditida</taxon>
        <taxon>Rhabditina</taxon>
        <taxon>Rhabditomorpha</taxon>
        <taxon>Rhabditoidea</taxon>
        <taxon>Rhabditidae</taxon>
        <taxon>Peloderinae</taxon>
        <taxon>Caenorhabditis</taxon>
    </lineage>
</organism>
<evidence type="ECO:0000313" key="3">
    <source>
        <dbReference type="EMBL" id="CAI5437495.1"/>
    </source>
</evidence>
<dbReference type="AlphaFoldDB" id="A0A9P1MSQ5"/>
<protein>
    <recommendedName>
        <fullName evidence="5">SXP/RAL-2 family protein Ani s 5-like cation-binding domain-containing protein</fullName>
    </recommendedName>
</protein>
<feature type="chain" id="PRO_5040301112" description="SXP/RAL-2 family protein Ani s 5-like cation-binding domain-containing protein" evidence="2">
    <location>
        <begin position="17"/>
        <end position="162"/>
    </location>
</feature>
<proteinExistence type="predicted"/>
<dbReference type="Proteomes" id="UP001152747">
    <property type="component" value="Unassembled WGS sequence"/>
</dbReference>
<accession>A0A9P1MSQ5</accession>
<keyword evidence="1" id="KW-0175">Coiled coil</keyword>
<evidence type="ECO:0000313" key="4">
    <source>
        <dbReference type="Proteomes" id="UP001152747"/>
    </source>
</evidence>
<dbReference type="EMBL" id="CANHGI010000001">
    <property type="protein sequence ID" value="CAI5437495.1"/>
    <property type="molecule type" value="Genomic_DNA"/>
</dbReference>
<sequence length="162" mass="19001">MQQLLLLTVLIGLSICAVIPRPTINETHFKDAIDREIMEALRSIDEAKKNIENSKNTVRHELEKSEIENTTFSIGNEMRWLFDSMMNAVHDVHVPFMTRSIENETVLPTTTTSMPDNSSLVHDFMEKTREEMKKDIDLLREYYDDIRVEFDEWVLKKLENVI</sequence>
<evidence type="ECO:0000256" key="1">
    <source>
        <dbReference type="SAM" id="Coils"/>
    </source>
</evidence>
<keyword evidence="2" id="KW-0732">Signal</keyword>
<gene>
    <name evidence="3" type="ORF">CAMP_LOCUS132</name>
</gene>
<feature type="signal peptide" evidence="2">
    <location>
        <begin position="1"/>
        <end position="16"/>
    </location>
</feature>
<reference evidence="3" key="1">
    <citation type="submission" date="2022-11" db="EMBL/GenBank/DDBJ databases">
        <authorList>
            <person name="Kikuchi T."/>
        </authorList>
    </citation>
    <scope>NUCLEOTIDE SEQUENCE</scope>
    <source>
        <strain evidence="3">PS1010</strain>
    </source>
</reference>
<comment type="caution">
    <text evidence="3">The sequence shown here is derived from an EMBL/GenBank/DDBJ whole genome shotgun (WGS) entry which is preliminary data.</text>
</comment>
<name>A0A9P1MSQ5_9PELO</name>
<feature type="coiled-coil region" evidence="1">
    <location>
        <begin position="30"/>
        <end position="68"/>
    </location>
</feature>
<keyword evidence="4" id="KW-1185">Reference proteome</keyword>
<evidence type="ECO:0008006" key="5">
    <source>
        <dbReference type="Google" id="ProtNLM"/>
    </source>
</evidence>
<evidence type="ECO:0000256" key="2">
    <source>
        <dbReference type="SAM" id="SignalP"/>
    </source>
</evidence>